<dbReference type="AlphaFoldDB" id="A0AAV4QW69"/>
<gene>
    <name evidence="1" type="ORF">CEXT_476861</name>
</gene>
<reference evidence="1 2" key="1">
    <citation type="submission" date="2021-06" db="EMBL/GenBank/DDBJ databases">
        <title>Caerostris extrusa draft genome.</title>
        <authorList>
            <person name="Kono N."/>
            <person name="Arakawa K."/>
        </authorList>
    </citation>
    <scope>NUCLEOTIDE SEQUENCE [LARGE SCALE GENOMIC DNA]</scope>
</reference>
<dbReference type="Proteomes" id="UP001054945">
    <property type="component" value="Unassembled WGS sequence"/>
</dbReference>
<name>A0AAV4QW69_CAEEX</name>
<organism evidence="1 2">
    <name type="scientific">Caerostris extrusa</name>
    <name type="common">Bark spider</name>
    <name type="synonym">Caerostris bankana</name>
    <dbReference type="NCBI Taxonomy" id="172846"/>
    <lineage>
        <taxon>Eukaryota</taxon>
        <taxon>Metazoa</taxon>
        <taxon>Ecdysozoa</taxon>
        <taxon>Arthropoda</taxon>
        <taxon>Chelicerata</taxon>
        <taxon>Arachnida</taxon>
        <taxon>Araneae</taxon>
        <taxon>Araneomorphae</taxon>
        <taxon>Entelegynae</taxon>
        <taxon>Araneoidea</taxon>
        <taxon>Araneidae</taxon>
        <taxon>Caerostris</taxon>
    </lineage>
</organism>
<protein>
    <submittedName>
        <fullName evidence="1">Uncharacterized protein</fullName>
    </submittedName>
</protein>
<proteinExistence type="predicted"/>
<evidence type="ECO:0000313" key="2">
    <source>
        <dbReference type="Proteomes" id="UP001054945"/>
    </source>
</evidence>
<evidence type="ECO:0000313" key="1">
    <source>
        <dbReference type="EMBL" id="GIY12365.1"/>
    </source>
</evidence>
<dbReference type="EMBL" id="BPLR01006777">
    <property type="protein sequence ID" value="GIY12365.1"/>
    <property type="molecule type" value="Genomic_DNA"/>
</dbReference>
<sequence>MFLQNGNLRPPTHLPLGQEKKAACKGGDIYNSLHIQIVGRKLKSISPRETEPKFHRKYIGASFTEIKHPWLPTPPFGNNGVYLWYLNFAFKEQRYW</sequence>
<comment type="caution">
    <text evidence="1">The sequence shown here is derived from an EMBL/GenBank/DDBJ whole genome shotgun (WGS) entry which is preliminary data.</text>
</comment>
<accession>A0AAV4QW69</accession>
<keyword evidence="2" id="KW-1185">Reference proteome</keyword>